<dbReference type="Gene3D" id="3.40.640.10">
    <property type="entry name" value="Type I PLP-dependent aspartate aminotransferase-like (Major domain)"/>
    <property type="match status" value="1"/>
</dbReference>
<keyword evidence="8" id="KW-0746">Sphingolipid metabolism</keyword>
<evidence type="ECO:0000256" key="8">
    <source>
        <dbReference type="ARBA" id="ARBA00022919"/>
    </source>
</evidence>
<evidence type="ECO:0000259" key="11">
    <source>
        <dbReference type="Pfam" id="PF00155"/>
    </source>
</evidence>
<evidence type="ECO:0000313" key="12">
    <source>
        <dbReference type="EMBL" id="QOU21556.1"/>
    </source>
</evidence>
<dbReference type="InterPro" id="IPR004839">
    <property type="entry name" value="Aminotransferase_I/II_large"/>
</dbReference>
<evidence type="ECO:0000256" key="6">
    <source>
        <dbReference type="ARBA" id="ARBA00022679"/>
    </source>
</evidence>
<dbReference type="PANTHER" id="PTHR13693:SF2">
    <property type="entry name" value="SERINE PALMITOYLTRANSFERASE 1"/>
    <property type="match status" value="1"/>
</dbReference>
<dbReference type="GO" id="GO:0030170">
    <property type="term" value="F:pyridoxal phosphate binding"/>
    <property type="evidence" value="ECO:0007669"/>
    <property type="project" value="InterPro"/>
</dbReference>
<dbReference type="InterPro" id="IPR015424">
    <property type="entry name" value="PyrdxlP-dep_Trfase"/>
</dbReference>
<dbReference type="InterPro" id="IPR015422">
    <property type="entry name" value="PyrdxlP-dep_Trfase_small"/>
</dbReference>
<organism evidence="12 13">
    <name type="scientific">Dekkera bruxellensis</name>
    <name type="common">Brettanomyces custersii</name>
    <dbReference type="NCBI Taxonomy" id="5007"/>
    <lineage>
        <taxon>Eukaryota</taxon>
        <taxon>Fungi</taxon>
        <taxon>Dikarya</taxon>
        <taxon>Ascomycota</taxon>
        <taxon>Saccharomycotina</taxon>
        <taxon>Pichiomycetes</taxon>
        <taxon>Pichiales</taxon>
        <taxon>Pichiaceae</taxon>
        <taxon>Brettanomyces</taxon>
    </lineage>
</organism>
<dbReference type="InterPro" id="IPR050087">
    <property type="entry name" value="AON_synthase_class-II"/>
</dbReference>
<comment type="pathway">
    <text evidence="2">Lipid metabolism; sphingolipid metabolism.</text>
</comment>
<evidence type="ECO:0000256" key="1">
    <source>
        <dbReference type="ARBA" id="ARBA00001933"/>
    </source>
</evidence>
<dbReference type="OrthoDB" id="3168162at2759"/>
<dbReference type="Proteomes" id="UP000663131">
    <property type="component" value="Chromosome 8"/>
</dbReference>
<dbReference type="GO" id="GO:0016020">
    <property type="term" value="C:membrane"/>
    <property type="evidence" value="ECO:0007669"/>
    <property type="project" value="GOC"/>
</dbReference>
<dbReference type="EC" id="2.3.1.50" evidence="5"/>
<dbReference type="InterPro" id="IPR015421">
    <property type="entry name" value="PyrdxlP-dep_Trfase_major"/>
</dbReference>
<dbReference type="RefSeq" id="XP_041138049.1">
    <property type="nucleotide sequence ID" value="XM_041279835.1"/>
</dbReference>
<protein>
    <recommendedName>
        <fullName evidence="5">serine C-palmitoyltransferase</fullName>
        <ecNumber evidence="5">2.3.1.50</ecNumber>
    </recommendedName>
</protein>
<dbReference type="Gene3D" id="3.90.1150.10">
    <property type="entry name" value="Aspartate Aminotransferase, domain 1"/>
    <property type="match status" value="1"/>
</dbReference>
<evidence type="ECO:0000313" key="13">
    <source>
        <dbReference type="Proteomes" id="UP000663131"/>
    </source>
</evidence>
<evidence type="ECO:0000256" key="5">
    <source>
        <dbReference type="ARBA" id="ARBA00013220"/>
    </source>
</evidence>
<comment type="similarity">
    <text evidence="4">Belongs to the class-II pyridoxal-phosphate-dependent aminotransferase family.</text>
</comment>
<evidence type="ECO:0000256" key="4">
    <source>
        <dbReference type="ARBA" id="ARBA00008392"/>
    </source>
</evidence>
<dbReference type="SUPFAM" id="SSF53383">
    <property type="entry name" value="PLP-dependent transferases"/>
    <property type="match status" value="1"/>
</dbReference>
<evidence type="ECO:0000256" key="10">
    <source>
        <dbReference type="ARBA" id="ARBA00023315"/>
    </source>
</evidence>
<name>A0A871R8G6_DEKBR</name>
<dbReference type="PANTHER" id="PTHR13693">
    <property type="entry name" value="CLASS II AMINOTRANSFERASE/8-AMINO-7-OXONONANOATE SYNTHASE"/>
    <property type="match status" value="1"/>
</dbReference>
<dbReference type="GO" id="GO:0005783">
    <property type="term" value="C:endoplasmic reticulum"/>
    <property type="evidence" value="ECO:0007669"/>
    <property type="project" value="TreeGrafter"/>
</dbReference>
<dbReference type="Pfam" id="PF00155">
    <property type="entry name" value="Aminotran_1_2"/>
    <property type="match status" value="1"/>
</dbReference>
<keyword evidence="9" id="KW-0443">Lipid metabolism</keyword>
<evidence type="ECO:0000256" key="3">
    <source>
        <dbReference type="ARBA" id="ARBA00004991"/>
    </source>
</evidence>
<reference evidence="12" key="1">
    <citation type="submission" date="2020-10" db="EMBL/GenBank/DDBJ databases">
        <authorList>
            <person name="Palmer J.M."/>
        </authorList>
    </citation>
    <scope>NUCLEOTIDE SEQUENCE</scope>
    <source>
        <strain evidence="12">UCD 2041</strain>
    </source>
</reference>
<sequence length="588" mass="66121">METEPQKTPQFIQIVASIASRAWYSLITLCGKLPGGEYVINYVRASHKNDPWRTFLEILLALLAIRYFLASRYSQDEKDKVSLTEKEVDELIDDWVPAPIVPKLRKDERWQLDSIPLIHGPASTRVTVEDPHTGKKTSDVLNFTSKDFLCMGTNSKVKEESIKEMRAAGVGACGPPNFYGTQDVHVRVCEDLAKFLGAEEGIIYGQDYCTPTSVLPCFLKRGDIVVVDGGVRLALQKAALISRCDVEWFNHNDLDHLEQILSNLEDDLKDGPLNRRFIVTEGLFENFGDSPDLKRLVEIKNHYKFRLFLDETNSVGTLGPNGRGLPEVYGIPRTEIEITVGSMAQSLGSSGGFCVGCHDMIYHQILSSNAYVFSASLPPYCATAASTSIHLIEDAENKDDPSKSNPLIKPLKDNSKLLHRLFNESNSLKNLIFVRSTGYSPVLHMRINSNLRKSLGLPEGYGGPGSFVSKAVKRGHESKYFDVQYNTENYVLQQVINKCLDDKVLITRSKRVLHHELLPVVPELILHSNSKFTEEDIKHAYNVIEKATIDVLGNLNKERFDQYTKELLECEFSRISATIPMHIHHLTL</sequence>
<gene>
    <name evidence="12" type="ORF">BRETT_001280</name>
</gene>
<keyword evidence="6" id="KW-0808">Transferase</keyword>
<dbReference type="GO" id="GO:0046513">
    <property type="term" value="P:ceramide biosynthetic process"/>
    <property type="evidence" value="ECO:0007669"/>
    <property type="project" value="TreeGrafter"/>
</dbReference>
<dbReference type="GeneID" id="64573205"/>
<evidence type="ECO:0000256" key="9">
    <source>
        <dbReference type="ARBA" id="ARBA00023098"/>
    </source>
</evidence>
<keyword evidence="7" id="KW-0663">Pyridoxal phosphate</keyword>
<dbReference type="KEGG" id="bbrx:BRETT_001280"/>
<dbReference type="EMBL" id="CP063136">
    <property type="protein sequence ID" value="QOU21556.1"/>
    <property type="molecule type" value="Genomic_DNA"/>
</dbReference>
<dbReference type="AlphaFoldDB" id="A0A871R8G6"/>
<feature type="domain" description="Aminotransferase class I/classII large" evidence="11">
    <location>
        <begin position="139"/>
        <end position="393"/>
    </location>
</feature>
<dbReference type="GO" id="GO:0004758">
    <property type="term" value="F:serine C-palmitoyltransferase activity"/>
    <property type="evidence" value="ECO:0007669"/>
    <property type="project" value="TreeGrafter"/>
</dbReference>
<dbReference type="GO" id="GO:0046512">
    <property type="term" value="P:sphingosine biosynthetic process"/>
    <property type="evidence" value="ECO:0007669"/>
    <property type="project" value="TreeGrafter"/>
</dbReference>
<comment type="pathway">
    <text evidence="3">Sphingolipid metabolism.</text>
</comment>
<reference evidence="12" key="2">
    <citation type="journal article" name="BMC Genomics">
        <title>New genome assemblies reveal patterns of domestication and adaptation across Brettanomyces (Dekkera) species.</title>
        <authorList>
            <person name="Roach M.J."/>
            <person name="Borneman A.R."/>
        </authorList>
    </citation>
    <scope>NUCLEOTIDE SEQUENCE</scope>
    <source>
        <strain evidence="12">UCD 2041</strain>
    </source>
</reference>
<comment type="cofactor">
    <cofactor evidence="1">
        <name>pyridoxal 5'-phosphate</name>
        <dbReference type="ChEBI" id="CHEBI:597326"/>
    </cofactor>
</comment>
<keyword evidence="10" id="KW-0012">Acyltransferase</keyword>
<proteinExistence type="inferred from homology"/>
<accession>A0A871R8G6</accession>
<evidence type="ECO:0000256" key="2">
    <source>
        <dbReference type="ARBA" id="ARBA00004760"/>
    </source>
</evidence>
<evidence type="ECO:0000256" key="7">
    <source>
        <dbReference type="ARBA" id="ARBA00022898"/>
    </source>
</evidence>